<sequence length="84" mass="9615">MITNSTGLHLELYWVIMEFCLKSLVLEWAAKKVKEVSKKEAIQISDNGWKYTSSTIERYKNNSSALLRRQIESLPSIIGHIAFG</sequence>
<accession>A0AAU9KCB5</accession>
<evidence type="ECO:0000313" key="1">
    <source>
        <dbReference type="EMBL" id="CAG9335891.1"/>
    </source>
</evidence>
<evidence type="ECO:0008006" key="3">
    <source>
        <dbReference type="Google" id="ProtNLM"/>
    </source>
</evidence>
<gene>
    <name evidence="1" type="ORF">BSTOLATCC_MIC65211</name>
</gene>
<dbReference type="EMBL" id="CAJZBQ010000063">
    <property type="protein sequence ID" value="CAG9335891.1"/>
    <property type="molecule type" value="Genomic_DNA"/>
</dbReference>
<dbReference type="AlphaFoldDB" id="A0AAU9KCB5"/>
<evidence type="ECO:0000313" key="2">
    <source>
        <dbReference type="Proteomes" id="UP001162131"/>
    </source>
</evidence>
<keyword evidence="2" id="KW-1185">Reference proteome</keyword>
<proteinExistence type="predicted"/>
<comment type="caution">
    <text evidence="1">The sequence shown here is derived from an EMBL/GenBank/DDBJ whole genome shotgun (WGS) entry which is preliminary data.</text>
</comment>
<reference evidence="1" key="1">
    <citation type="submission" date="2021-09" db="EMBL/GenBank/DDBJ databases">
        <authorList>
            <consortium name="AG Swart"/>
            <person name="Singh M."/>
            <person name="Singh A."/>
            <person name="Seah K."/>
            <person name="Emmerich C."/>
        </authorList>
    </citation>
    <scope>NUCLEOTIDE SEQUENCE</scope>
    <source>
        <strain evidence="1">ATCC30299</strain>
    </source>
</reference>
<organism evidence="1 2">
    <name type="scientific">Blepharisma stoltei</name>
    <dbReference type="NCBI Taxonomy" id="1481888"/>
    <lineage>
        <taxon>Eukaryota</taxon>
        <taxon>Sar</taxon>
        <taxon>Alveolata</taxon>
        <taxon>Ciliophora</taxon>
        <taxon>Postciliodesmatophora</taxon>
        <taxon>Heterotrichea</taxon>
        <taxon>Heterotrichida</taxon>
        <taxon>Blepharismidae</taxon>
        <taxon>Blepharisma</taxon>
    </lineage>
</organism>
<name>A0AAU9KCB5_9CILI</name>
<dbReference type="Proteomes" id="UP001162131">
    <property type="component" value="Unassembled WGS sequence"/>
</dbReference>
<protein>
    <recommendedName>
        <fullName evidence="3">Transposase</fullName>
    </recommendedName>
</protein>